<reference evidence="1" key="2">
    <citation type="submission" date="2024-05" db="EMBL/GenBank/DDBJ databases">
        <authorList>
            <person name="Matrishin C.B."/>
            <person name="Kauffman K.M."/>
        </authorList>
    </citation>
    <scope>NUCLEOTIDE SEQUENCE</scope>
</reference>
<accession>A0AAT9J8E5</accession>
<protein>
    <submittedName>
        <fullName evidence="1">Uncharacterized protein</fullName>
    </submittedName>
</protein>
<reference evidence="1" key="1">
    <citation type="journal article" date="2023" name="Microbiome">
        <title>Phages are unrecognized players in the ecology of the oral pathogen Porphyromonas gingivalis.</title>
        <authorList>
            <person name="Matrishin C.B."/>
            <person name="Haase E.M."/>
            <person name="Dewhirst F.E."/>
            <person name="Mark Welch J.L."/>
            <person name="Miranda-Sanchez F."/>
            <person name="Chen T."/>
            <person name="MacFarland D.C."/>
            <person name="Kauffman K.M."/>
        </authorList>
    </citation>
    <scope>NUCLEOTIDE SEQUENCE</scope>
</reference>
<name>A0AAT9J8E5_9CAUD</name>
<proteinExistence type="predicted"/>
<dbReference type="EMBL" id="BK068098">
    <property type="protein sequence ID" value="DBA55349.1"/>
    <property type="molecule type" value="Genomic_DNA"/>
</dbReference>
<sequence>MFLMTCFSKSITNKITTLIILLKASYSNSVSIFSNKKLPVSATCFIFAVWFQQNHVIQTQMIRIFIHPTLKNQIAADLGVTIQFVNRALSFRTSTRQAIAIRKIALERGGRYSDGSPDAEAIKKKKYANTSR</sequence>
<organism evidence="1">
    <name type="scientific">Porphyromonas phage phage017a_JCVISC001</name>
    <dbReference type="NCBI Taxonomy" id="3154107"/>
    <lineage>
        <taxon>Viruses</taxon>
        <taxon>Duplodnaviria</taxon>
        <taxon>Heunggongvirae</taxon>
        <taxon>Uroviricota</taxon>
        <taxon>Caudoviricetes</taxon>
        <taxon>Nixviridae</taxon>
        <taxon>Dewhirstvirus</taxon>
        <taxon>Dewhirstvirus pging00K</taxon>
    </lineage>
</organism>
<evidence type="ECO:0000313" key="1">
    <source>
        <dbReference type="EMBL" id="DBA55349.1"/>
    </source>
</evidence>